<protein>
    <submittedName>
        <fullName evidence="1">Uncharacterized protein</fullName>
    </submittedName>
</protein>
<reference evidence="1 2" key="1">
    <citation type="submission" date="2024-06" db="EMBL/GenBank/DDBJ databases">
        <authorList>
            <person name="Woo H."/>
        </authorList>
    </citation>
    <scope>NUCLEOTIDE SEQUENCE [LARGE SCALE GENOMIC DNA]</scope>
    <source>
        <strain evidence="1 2">S2-g</strain>
    </source>
</reference>
<sequence>MKPTVRRAAMRVLDLARRKLLFHESVARGAIPPVARADRCAQGGPYVFSHYPNPQWLAASRNLRCSPAQTATASLAH</sequence>
<name>A0ABV3QQL3_9GAMM</name>
<dbReference type="RefSeq" id="WP_367844914.1">
    <property type="nucleotide sequence ID" value="NZ_JBFOHL010000008.1"/>
</dbReference>
<evidence type="ECO:0000313" key="2">
    <source>
        <dbReference type="Proteomes" id="UP001556170"/>
    </source>
</evidence>
<dbReference type="Proteomes" id="UP001556170">
    <property type="component" value="Unassembled WGS sequence"/>
</dbReference>
<comment type="caution">
    <text evidence="1">The sequence shown here is derived from an EMBL/GenBank/DDBJ whole genome shotgun (WGS) entry which is preliminary data.</text>
</comment>
<accession>A0ABV3QQL3</accession>
<proteinExistence type="predicted"/>
<keyword evidence="2" id="KW-1185">Reference proteome</keyword>
<dbReference type="EMBL" id="JBFOHL010000008">
    <property type="protein sequence ID" value="MEW9624606.1"/>
    <property type="molecule type" value="Genomic_DNA"/>
</dbReference>
<evidence type="ECO:0000313" key="1">
    <source>
        <dbReference type="EMBL" id="MEW9624606.1"/>
    </source>
</evidence>
<organism evidence="1 2">
    <name type="scientific">Rhodanobacter geophilus</name>
    <dbReference type="NCBI Taxonomy" id="3162488"/>
    <lineage>
        <taxon>Bacteria</taxon>
        <taxon>Pseudomonadati</taxon>
        <taxon>Pseudomonadota</taxon>
        <taxon>Gammaproteobacteria</taxon>
        <taxon>Lysobacterales</taxon>
        <taxon>Rhodanobacteraceae</taxon>
        <taxon>Rhodanobacter</taxon>
    </lineage>
</organism>
<gene>
    <name evidence="1" type="ORF">ABQJ56_10220</name>
</gene>